<dbReference type="Pfam" id="PF01535">
    <property type="entry name" value="PPR"/>
    <property type="match status" value="6"/>
</dbReference>
<feature type="repeat" description="PPR" evidence="3">
    <location>
        <begin position="660"/>
        <end position="694"/>
    </location>
</feature>
<dbReference type="Pfam" id="PF13812">
    <property type="entry name" value="PPR_3"/>
    <property type="match status" value="1"/>
</dbReference>
<reference evidence="4" key="1">
    <citation type="submission" date="2020-06" db="EMBL/GenBank/DDBJ databases">
        <authorList>
            <person name="Li T."/>
            <person name="Hu X."/>
            <person name="Zhang T."/>
            <person name="Song X."/>
            <person name="Zhang H."/>
            <person name="Dai N."/>
            <person name="Sheng W."/>
            <person name="Hou X."/>
            <person name="Wei L."/>
        </authorList>
    </citation>
    <scope>NUCLEOTIDE SEQUENCE</scope>
    <source>
        <strain evidence="4">KEN8</strain>
        <tissue evidence="4">Leaf</tissue>
    </source>
</reference>
<evidence type="ECO:0000313" key="4">
    <source>
        <dbReference type="EMBL" id="KAL0352520.1"/>
    </source>
</evidence>
<dbReference type="Pfam" id="PF13041">
    <property type="entry name" value="PPR_2"/>
    <property type="match status" value="3"/>
</dbReference>
<feature type="repeat" description="PPR" evidence="3">
    <location>
        <begin position="941"/>
        <end position="975"/>
    </location>
</feature>
<feature type="repeat" description="PPR" evidence="3">
    <location>
        <begin position="871"/>
        <end position="905"/>
    </location>
</feature>
<evidence type="ECO:0000256" key="3">
    <source>
        <dbReference type="PROSITE-ProRule" id="PRU00708"/>
    </source>
</evidence>
<gene>
    <name evidence="4" type="ORF">Scaly_1640700</name>
</gene>
<feature type="repeat" description="PPR" evidence="3">
    <location>
        <begin position="250"/>
        <end position="284"/>
    </location>
</feature>
<dbReference type="PROSITE" id="PS51375">
    <property type="entry name" value="PPR"/>
    <property type="match status" value="12"/>
</dbReference>
<evidence type="ECO:0000256" key="1">
    <source>
        <dbReference type="ARBA" id="ARBA00007626"/>
    </source>
</evidence>
<evidence type="ECO:0000256" key="2">
    <source>
        <dbReference type="ARBA" id="ARBA00022737"/>
    </source>
</evidence>
<reference evidence="4" key="2">
    <citation type="journal article" date="2024" name="Plant">
        <title>Genomic evolution and insights into agronomic trait innovations of Sesamum species.</title>
        <authorList>
            <person name="Miao H."/>
            <person name="Wang L."/>
            <person name="Qu L."/>
            <person name="Liu H."/>
            <person name="Sun Y."/>
            <person name="Le M."/>
            <person name="Wang Q."/>
            <person name="Wei S."/>
            <person name="Zheng Y."/>
            <person name="Lin W."/>
            <person name="Duan Y."/>
            <person name="Cao H."/>
            <person name="Xiong S."/>
            <person name="Wang X."/>
            <person name="Wei L."/>
            <person name="Li C."/>
            <person name="Ma Q."/>
            <person name="Ju M."/>
            <person name="Zhao R."/>
            <person name="Li G."/>
            <person name="Mu C."/>
            <person name="Tian Q."/>
            <person name="Mei H."/>
            <person name="Zhang T."/>
            <person name="Gao T."/>
            <person name="Zhang H."/>
        </authorList>
    </citation>
    <scope>NUCLEOTIDE SEQUENCE</scope>
    <source>
        <strain evidence="4">KEN8</strain>
    </source>
</reference>
<dbReference type="Pfam" id="PF12854">
    <property type="entry name" value="PPR_1"/>
    <property type="match status" value="1"/>
</dbReference>
<organism evidence="4">
    <name type="scientific">Sesamum calycinum</name>
    <dbReference type="NCBI Taxonomy" id="2727403"/>
    <lineage>
        <taxon>Eukaryota</taxon>
        <taxon>Viridiplantae</taxon>
        <taxon>Streptophyta</taxon>
        <taxon>Embryophyta</taxon>
        <taxon>Tracheophyta</taxon>
        <taxon>Spermatophyta</taxon>
        <taxon>Magnoliopsida</taxon>
        <taxon>eudicotyledons</taxon>
        <taxon>Gunneridae</taxon>
        <taxon>Pentapetalae</taxon>
        <taxon>asterids</taxon>
        <taxon>lamiids</taxon>
        <taxon>Lamiales</taxon>
        <taxon>Pedaliaceae</taxon>
        <taxon>Sesamum</taxon>
    </lineage>
</organism>
<dbReference type="AlphaFoldDB" id="A0AAW2P903"/>
<feature type="repeat" description="PPR" evidence="3">
    <location>
        <begin position="836"/>
        <end position="870"/>
    </location>
</feature>
<dbReference type="NCBIfam" id="TIGR00756">
    <property type="entry name" value="PPR"/>
    <property type="match status" value="10"/>
</dbReference>
<dbReference type="EMBL" id="JACGWM010000009">
    <property type="protein sequence ID" value="KAL0352520.1"/>
    <property type="molecule type" value="Genomic_DNA"/>
</dbReference>
<dbReference type="PANTHER" id="PTHR47447">
    <property type="entry name" value="OS03G0856100 PROTEIN"/>
    <property type="match status" value="1"/>
</dbReference>
<proteinExistence type="inferred from homology"/>
<dbReference type="SUPFAM" id="SSF48452">
    <property type="entry name" value="TPR-like"/>
    <property type="match status" value="1"/>
</dbReference>
<feature type="repeat" description="PPR" evidence="3">
    <location>
        <begin position="695"/>
        <end position="729"/>
    </location>
</feature>
<feature type="repeat" description="PPR" evidence="3">
    <location>
        <begin position="730"/>
        <end position="766"/>
    </location>
</feature>
<sequence>MMRYLFKAGVLNSNSCNNVLNSHFLAPGVVQVASLSNLPSKSVQNSRKIDKNSDLDSPRELLGFGPLFNEILGILGTENIAADKNAPYGFLVFKETQLRGNEGSVESSVRQLQSACENAEEKRDHGKTGNLVLENNGTGISDEIEVKDVSPIVHKVTEIVRSENCLLSMEERLESADLDYNEEVVEKVLKRCFKVPHLALRFFKWVKFNNGFQHTANTFNTMINIAGEAKEFGLIEELAEEMEKNSCEKNIKTWTVLVSYYGKAKLIGKALLMFEEMKTAGVRPDAIAYREMLRVLCNAGKADLALEFYKDMVHNECILLVKTWENQESLELIRDLKNKNIILDTGIFETLVKGLCSSDRIADAMEILEIMKRRDVFNQNIYGILISTHLRRNEVSEAFNLFQDAKESGIISVSTYTNLMQHLFWKNEFEKGLELYNEMLAMGIQLDSVAITAVAAGCLRQNCVSEAWKVFKSMDAKGIKPTSKSYTIFIKELCKVSDADVIAKVLDEMEACKVNVRDDIFWQVTSYLEKKGDIEKLNKLKQIKRGFTFYPRDGEELGADECNRQELSGESESNQLVQKRLSDSFPESALKLSRIPDMQEVCQILSSSTDWCSIQEKLEELCFQFRPELVVEILRKCSLNISTALKFFSWVGKQTGYSHNEQSYNMAMKIAGQGKNFKQMRSLFYEMRRRGCSITSDAWTIMIMQYGRTGLTDIALRNFREMKLSDCKPTKSTYKFLITTLCGNKGRNVDEAIKIYQEMVQVGCAPDKELVETYVGCLCEVDKLLDARSCIESLHKFGFSIPLSYSLYFRALCRAGKLEDALALMDETGSERNLLNQYTYGSLIHGLLRRGQLEVALAKMKDMKHLGIHPTVHVYTALIIHFLKEKNINKALETLEEMKEGGCQPTIVTYSALISGYVRLGQVTDAWNVFYHLKQNGPSPDFKTYSMFIDCLCRIGKSEEAFKLISEMLQDGIIPSTINFRNIIYGLNREGKPNLAHVVLKKKLDIKRRRKMYAIDWCKHKFNVLCEFGPTEMVIKSKVIHPCGKVVGADGIPSKIHMKPTYCHRAAQLCSKSPIRQTFSSDQFPTTVSQRRIGAFHFTTENLSAPPLDSLAFPAAGGHLPVDV</sequence>
<dbReference type="InterPro" id="IPR002885">
    <property type="entry name" value="PPR_rpt"/>
</dbReference>
<feature type="repeat" description="PPR" evidence="3">
    <location>
        <begin position="447"/>
        <end position="481"/>
    </location>
</feature>
<dbReference type="PANTHER" id="PTHR47447:SF28">
    <property type="entry name" value="PENTACOTRIPEPTIDE-REPEAT REGION OF PRORP DOMAIN-CONTAINING PROTEIN"/>
    <property type="match status" value="1"/>
</dbReference>
<feature type="repeat" description="PPR" evidence="3">
    <location>
        <begin position="906"/>
        <end position="940"/>
    </location>
</feature>
<accession>A0AAW2P903</accession>
<feature type="repeat" description="PPR" evidence="3">
    <location>
        <begin position="412"/>
        <end position="446"/>
    </location>
</feature>
<name>A0AAW2P903_9LAMI</name>
<protein>
    <submittedName>
        <fullName evidence="4">Pentatricopeptide repeat-containing protein, mitochondrial</fullName>
    </submittedName>
</protein>
<keyword evidence="2" id="KW-0677">Repeat</keyword>
<feature type="repeat" description="PPR" evidence="3">
    <location>
        <begin position="285"/>
        <end position="319"/>
    </location>
</feature>
<comment type="similarity">
    <text evidence="1">Belongs to the PPR family. P subfamily.</text>
</comment>
<dbReference type="Gene3D" id="1.25.40.10">
    <property type="entry name" value="Tetratricopeptide repeat domain"/>
    <property type="match status" value="6"/>
</dbReference>
<feature type="repeat" description="PPR" evidence="3">
    <location>
        <begin position="344"/>
        <end position="378"/>
    </location>
</feature>
<dbReference type="InterPro" id="IPR011990">
    <property type="entry name" value="TPR-like_helical_dom_sf"/>
</dbReference>
<comment type="caution">
    <text evidence="4">The sequence shown here is derived from an EMBL/GenBank/DDBJ whole genome shotgun (WGS) entry which is preliminary data.</text>
</comment>